<gene>
    <name evidence="1" type="ORF">HK099_003280</name>
</gene>
<dbReference type="Proteomes" id="UP001211065">
    <property type="component" value="Unassembled WGS sequence"/>
</dbReference>
<evidence type="ECO:0000313" key="1">
    <source>
        <dbReference type="EMBL" id="KAJ3199177.1"/>
    </source>
</evidence>
<keyword evidence="2" id="KW-1185">Reference proteome</keyword>
<protein>
    <recommendedName>
        <fullName evidence="3">Ankyrin repeat protein</fullName>
    </recommendedName>
</protein>
<dbReference type="AlphaFoldDB" id="A0AAD5TX22"/>
<proteinExistence type="predicted"/>
<sequence>MSFVQALEVILKSTCVQKNNVESNTKLKNLKIILDDLNLNLRNYKRYKHFMFDLIIKAIEFQHHNLFNLILDFGFDPSTKEQALLKKACLVGDIYFVRVLLEDS</sequence>
<evidence type="ECO:0000313" key="2">
    <source>
        <dbReference type="Proteomes" id="UP001211065"/>
    </source>
</evidence>
<comment type="caution">
    <text evidence="1">The sequence shown here is derived from an EMBL/GenBank/DDBJ whole genome shotgun (WGS) entry which is preliminary data.</text>
</comment>
<evidence type="ECO:0008006" key="3">
    <source>
        <dbReference type="Google" id="ProtNLM"/>
    </source>
</evidence>
<reference evidence="1" key="1">
    <citation type="submission" date="2020-05" db="EMBL/GenBank/DDBJ databases">
        <title>Phylogenomic resolution of chytrid fungi.</title>
        <authorList>
            <person name="Stajich J.E."/>
            <person name="Amses K."/>
            <person name="Simmons R."/>
            <person name="Seto K."/>
            <person name="Myers J."/>
            <person name="Bonds A."/>
            <person name="Quandt C.A."/>
            <person name="Barry K."/>
            <person name="Liu P."/>
            <person name="Grigoriev I."/>
            <person name="Longcore J.E."/>
            <person name="James T.Y."/>
        </authorList>
    </citation>
    <scope>NUCLEOTIDE SEQUENCE</scope>
    <source>
        <strain evidence="1">JEL0476</strain>
    </source>
</reference>
<organism evidence="1 2">
    <name type="scientific">Clydaea vesicula</name>
    <dbReference type="NCBI Taxonomy" id="447962"/>
    <lineage>
        <taxon>Eukaryota</taxon>
        <taxon>Fungi</taxon>
        <taxon>Fungi incertae sedis</taxon>
        <taxon>Chytridiomycota</taxon>
        <taxon>Chytridiomycota incertae sedis</taxon>
        <taxon>Chytridiomycetes</taxon>
        <taxon>Lobulomycetales</taxon>
        <taxon>Lobulomycetaceae</taxon>
        <taxon>Clydaea</taxon>
    </lineage>
</organism>
<accession>A0AAD5TX22</accession>
<name>A0AAD5TX22_9FUNG</name>
<feature type="non-terminal residue" evidence="1">
    <location>
        <position position="104"/>
    </location>
</feature>
<dbReference type="EMBL" id="JADGJW010002172">
    <property type="protein sequence ID" value="KAJ3199177.1"/>
    <property type="molecule type" value="Genomic_DNA"/>
</dbReference>